<feature type="domain" description="TonB-dependent receptor plug" evidence="18">
    <location>
        <begin position="74"/>
        <end position="175"/>
    </location>
</feature>
<keyword evidence="13 14" id="KW-0998">Cell outer membrane</keyword>
<keyword evidence="3 14" id="KW-0813">Transport</keyword>
<comment type="subcellular location">
    <subcellularLocation>
        <location evidence="1 14">Cell outer membrane</location>
        <topology evidence="1 14">Multi-pass membrane protein</topology>
    </subcellularLocation>
</comment>
<evidence type="ECO:0000256" key="10">
    <source>
        <dbReference type="ARBA" id="ARBA00023077"/>
    </source>
</evidence>
<evidence type="ECO:0000256" key="7">
    <source>
        <dbReference type="ARBA" id="ARBA00022729"/>
    </source>
</evidence>
<reference evidence="19 20" key="1">
    <citation type="submission" date="2020-08" db="EMBL/GenBank/DDBJ databases">
        <title>Genomic Encyclopedia of Type Strains, Phase IV (KMG-IV): sequencing the most valuable type-strain genomes for metagenomic binning, comparative biology and taxonomic classification.</title>
        <authorList>
            <person name="Goeker M."/>
        </authorList>
    </citation>
    <scope>NUCLEOTIDE SEQUENCE [LARGE SCALE GENOMIC DNA]</scope>
    <source>
        <strain evidence="19 20">DSM 11590</strain>
    </source>
</reference>
<dbReference type="GO" id="GO:0038023">
    <property type="term" value="F:signaling receptor activity"/>
    <property type="evidence" value="ECO:0007669"/>
    <property type="project" value="InterPro"/>
</dbReference>
<evidence type="ECO:0000259" key="18">
    <source>
        <dbReference type="Pfam" id="PF07715"/>
    </source>
</evidence>
<sequence>MSRTEGPGQHFLPAALATTLLFPLPAVAQQSTSGQPVTLPPVTVTESAEQPNGPVQGYVARESATASKTGASIIETPQSVTVIGREELSDRNVQSVTQAVGYTPGVFASTSAISQRFDYFSIRGFDATNTGTVLDGLRSTTNQSYVRYQPYGMERVEVLRGPSSFLFGGNSLGGTVNLVSKRPTAETLREVGVQFGNHGRLQGQFDLSGAADKDKTLLYRLVGVGRDSETQFDGVPDDTGYIAPSLTWRPNADTSLTLLSSYSRDEFGPPRPFLPLKGSLQANPNGALPRNLYLDGKELENNNTQVNFGYSLDHAISDGWSLQSSARYTYNDLMTQTFSGLALAADNRTLNRRAYEFGITGRVFATDNSVRKDWDAGLLRGTSTVGLSYRHTGEEYYLNTGAAPAIDIYAPVYGGAFAANTPFTKTDQTGHEAGLYVANTVHLADRFVVDLAGRRDWVSVDTDNLLTNRNTSQQDQASTYRVGLTYLAGWGLAPYTSYATSFSPVLGTNVYGDAYKPTEGKQFEAGIKYQPDFADALFTAAYYDLTQTNVSTADPNNALNTLQTGEVQSRGIELSATVSLMPGLKTVASYTYNDQEVTATTTAQALGKRPTAQPEQMISLWGDYTVQDGPLAGLGVGGGGRYVGSTYADAANQIRVPSYTLFDAAIRYDLSGVDSRLSGLNLALNVNNLFDKEYYVSCSSTSCNEGYGRTVLGTVSYRW</sequence>
<evidence type="ECO:0000259" key="17">
    <source>
        <dbReference type="Pfam" id="PF00593"/>
    </source>
</evidence>
<dbReference type="GO" id="GO:0009279">
    <property type="term" value="C:cell outer membrane"/>
    <property type="evidence" value="ECO:0007669"/>
    <property type="project" value="UniProtKB-SubCell"/>
</dbReference>
<evidence type="ECO:0000313" key="19">
    <source>
        <dbReference type="EMBL" id="MBB6211117.1"/>
    </source>
</evidence>
<evidence type="ECO:0000256" key="4">
    <source>
        <dbReference type="ARBA" id="ARBA00022452"/>
    </source>
</evidence>
<dbReference type="InterPro" id="IPR012910">
    <property type="entry name" value="Plug_dom"/>
</dbReference>
<accession>A0A7W9ZGL6</accession>
<evidence type="ECO:0000256" key="5">
    <source>
        <dbReference type="ARBA" id="ARBA00022496"/>
    </source>
</evidence>
<evidence type="ECO:0000256" key="8">
    <source>
        <dbReference type="ARBA" id="ARBA00023004"/>
    </source>
</evidence>
<name>A0A7W9ZGL6_NOVIT</name>
<dbReference type="Proteomes" id="UP000544872">
    <property type="component" value="Unassembled WGS sequence"/>
</dbReference>
<evidence type="ECO:0000256" key="13">
    <source>
        <dbReference type="ARBA" id="ARBA00023237"/>
    </source>
</evidence>
<dbReference type="SUPFAM" id="SSF56935">
    <property type="entry name" value="Porins"/>
    <property type="match status" value="1"/>
</dbReference>
<dbReference type="PANTHER" id="PTHR32552">
    <property type="entry name" value="FERRICHROME IRON RECEPTOR-RELATED"/>
    <property type="match status" value="1"/>
</dbReference>
<keyword evidence="10 15" id="KW-0798">TonB box</keyword>
<dbReference type="Gene3D" id="2.40.170.20">
    <property type="entry name" value="TonB-dependent receptor, beta-barrel domain"/>
    <property type="match status" value="1"/>
</dbReference>
<comment type="caution">
    <text evidence="19">The sequence shown here is derived from an EMBL/GenBank/DDBJ whole genome shotgun (WGS) entry which is preliminary data.</text>
</comment>
<dbReference type="GO" id="GO:0015344">
    <property type="term" value="F:siderophore uptake transmembrane transporter activity"/>
    <property type="evidence" value="ECO:0007669"/>
    <property type="project" value="TreeGrafter"/>
</dbReference>
<keyword evidence="20" id="KW-1185">Reference proteome</keyword>
<feature type="domain" description="TonB-dependent receptor-like beta-barrel" evidence="17">
    <location>
        <begin position="248"/>
        <end position="689"/>
    </location>
</feature>
<dbReference type="InterPro" id="IPR010105">
    <property type="entry name" value="TonB_sidphr_rcpt"/>
</dbReference>
<dbReference type="CDD" id="cd01347">
    <property type="entry name" value="ligand_gated_channel"/>
    <property type="match status" value="1"/>
</dbReference>
<dbReference type="InterPro" id="IPR037066">
    <property type="entry name" value="Plug_dom_sf"/>
</dbReference>
<dbReference type="PANTHER" id="PTHR32552:SF68">
    <property type="entry name" value="FERRICHROME OUTER MEMBRANE TRANSPORTER_PHAGE RECEPTOR"/>
    <property type="match status" value="1"/>
</dbReference>
<evidence type="ECO:0000313" key="20">
    <source>
        <dbReference type="Proteomes" id="UP000544872"/>
    </source>
</evidence>
<keyword evidence="7 16" id="KW-0732">Signal</keyword>
<feature type="signal peptide" evidence="16">
    <location>
        <begin position="1"/>
        <end position="28"/>
    </location>
</feature>
<evidence type="ECO:0000256" key="11">
    <source>
        <dbReference type="ARBA" id="ARBA00023136"/>
    </source>
</evidence>
<dbReference type="NCBIfam" id="TIGR01783">
    <property type="entry name" value="TonB-siderophor"/>
    <property type="match status" value="1"/>
</dbReference>
<gene>
    <name evidence="19" type="ORF">FHS48_002552</name>
</gene>
<evidence type="ECO:0000256" key="15">
    <source>
        <dbReference type="RuleBase" id="RU003357"/>
    </source>
</evidence>
<dbReference type="GO" id="GO:0015891">
    <property type="term" value="P:siderophore transport"/>
    <property type="evidence" value="ECO:0007669"/>
    <property type="project" value="InterPro"/>
</dbReference>
<dbReference type="InterPro" id="IPR039426">
    <property type="entry name" value="TonB-dep_rcpt-like"/>
</dbReference>
<evidence type="ECO:0000256" key="2">
    <source>
        <dbReference type="ARBA" id="ARBA00009810"/>
    </source>
</evidence>
<evidence type="ECO:0000256" key="1">
    <source>
        <dbReference type="ARBA" id="ARBA00004571"/>
    </source>
</evidence>
<evidence type="ECO:0000256" key="6">
    <source>
        <dbReference type="ARBA" id="ARBA00022692"/>
    </source>
</evidence>
<dbReference type="FunFam" id="2.40.170.20:FF:000005">
    <property type="entry name" value="TonB-dependent siderophore receptor"/>
    <property type="match status" value="1"/>
</dbReference>
<evidence type="ECO:0000256" key="12">
    <source>
        <dbReference type="ARBA" id="ARBA00023170"/>
    </source>
</evidence>
<keyword evidence="12 19" id="KW-0675">Receptor</keyword>
<keyword evidence="4 14" id="KW-1134">Transmembrane beta strand</keyword>
<keyword evidence="9" id="KW-0406">Ion transport</keyword>
<dbReference type="EMBL" id="JACIIX010000009">
    <property type="protein sequence ID" value="MBB6211117.1"/>
    <property type="molecule type" value="Genomic_DNA"/>
</dbReference>
<keyword evidence="5" id="KW-0410">Iron transport</keyword>
<dbReference type="InterPro" id="IPR036942">
    <property type="entry name" value="Beta-barrel_TonB_sf"/>
</dbReference>
<evidence type="ECO:0000256" key="16">
    <source>
        <dbReference type="SAM" id="SignalP"/>
    </source>
</evidence>
<dbReference type="Gene3D" id="2.170.130.10">
    <property type="entry name" value="TonB-dependent receptor, plug domain"/>
    <property type="match status" value="1"/>
</dbReference>
<keyword evidence="11 14" id="KW-0472">Membrane</keyword>
<evidence type="ECO:0000256" key="14">
    <source>
        <dbReference type="PROSITE-ProRule" id="PRU01360"/>
    </source>
</evidence>
<evidence type="ECO:0000256" key="3">
    <source>
        <dbReference type="ARBA" id="ARBA00022448"/>
    </source>
</evidence>
<dbReference type="Pfam" id="PF00593">
    <property type="entry name" value="TonB_dep_Rec_b-barrel"/>
    <property type="match status" value="1"/>
</dbReference>
<dbReference type="Pfam" id="PF07715">
    <property type="entry name" value="Plug"/>
    <property type="match status" value="1"/>
</dbReference>
<dbReference type="PROSITE" id="PS52016">
    <property type="entry name" value="TONB_DEPENDENT_REC_3"/>
    <property type="match status" value="1"/>
</dbReference>
<keyword evidence="6 14" id="KW-0812">Transmembrane</keyword>
<comment type="similarity">
    <text evidence="2 14 15">Belongs to the TonB-dependent receptor family.</text>
</comment>
<keyword evidence="8" id="KW-0408">Iron</keyword>
<dbReference type="RefSeq" id="WP_184263934.1">
    <property type="nucleotide sequence ID" value="NZ_JACIIX010000009.1"/>
</dbReference>
<evidence type="ECO:0000256" key="9">
    <source>
        <dbReference type="ARBA" id="ARBA00023065"/>
    </source>
</evidence>
<organism evidence="19 20">
    <name type="scientific">Novispirillum itersonii</name>
    <name type="common">Aquaspirillum itersonii</name>
    <dbReference type="NCBI Taxonomy" id="189"/>
    <lineage>
        <taxon>Bacteria</taxon>
        <taxon>Pseudomonadati</taxon>
        <taxon>Pseudomonadota</taxon>
        <taxon>Alphaproteobacteria</taxon>
        <taxon>Rhodospirillales</taxon>
        <taxon>Novispirillaceae</taxon>
        <taxon>Novispirillum</taxon>
    </lineage>
</organism>
<dbReference type="InterPro" id="IPR000531">
    <property type="entry name" value="Beta-barrel_TonB"/>
</dbReference>
<proteinExistence type="inferred from homology"/>
<feature type="chain" id="PRO_5031028559" evidence="16">
    <location>
        <begin position="29"/>
        <end position="719"/>
    </location>
</feature>
<protein>
    <submittedName>
        <fullName evidence="19">Iron complex outermembrane receptor protein</fullName>
    </submittedName>
</protein>
<dbReference type="AlphaFoldDB" id="A0A7W9ZGL6"/>
<dbReference type="FunFam" id="2.170.130.10:FF:000001">
    <property type="entry name" value="Catecholate siderophore TonB-dependent receptor"/>
    <property type="match status" value="1"/>
</dbReference>